<proteinExistence type="predicted"/>
<gene>
    <name evidence="1" type="ORF">Ptr86124_012420</name>
</gene>
<dbReference type="Gene3D" id="3.30.40.10">
    <property type="entry name" value="Zinc/RING finger domain, C3HC4 (zinc finger)"/>
    <property type="match status" value="1"/>
</dbReference>
<comment type="caution">
    <text evidence="1">The sequence shown here is derived from an EMBL/GenBank/DDBJ whole genome shotgun (WGS) entry which is preliminary data.</text>
</comment>
<reference evidence="2" key="1">
    <citation type="journal article" date="2022" name="Microb. Genom.">
        <title>A global pangenome for the wheat fungal pathogen Pyrenophora tritici-repentis and prediction of effector protein structural homology.</title>
        <authorList>
            <person name="Moolhuijzen P.M."/>
            <person name="See P.T."/>
            <person name="Shi G."/>
            <person name="Powell H.R."/>
            <person name="Cockram J."/>
            <person name="Jorgensen L.N."/>
            <person name="Benslimane H."/>
            <person name="Strelkov S.E."/>
            <person name="Turner J."/>
            <person name="Liu Z."/>
            <person name="Moffat C.S."/>
        </authorList>
    </citation>
    <scope>NUCLEOTIDE SEQUENCE [LARGE SCALE GENOMIC DNA]</scope>
</reference>
<evidence type="ECO:0000313" key="2">
    <source>
        <dbReference type="Proteomes" id="UP000249757"/>
    </source>
</evidence>
<organism evidence="1 2">
    <name type="scientific">Pyrenophora tritici-repentis</name>
    <dbReference type="NCBI Taxonomy" id="45151"/>
    <lineage>
        <taxon>Eukaryota</taxon>
        <taxon>Fungi</taxon>
        <taxon>Dikarya</taxon>
        <taxon>Ascomycota</taxon>
        <taxon>Pezizomycotina</taxon>
        <taxon>Dothideomycetes</taxon>
        <taxon>Pleosporomycetidae</taxon>
        <taxon>Pleosporales</taxon>
        <taxon>Pleosporineae</taxon>
        <taxon>Pleosporaceae</taxon>
        <taxon>Pyrenophora</taxon>
    </lineage>
</organism>
<dbReference type="Proteomes" id="UP000249757">
    <property type="component" value="Unassembled WGS sequence"/>
</dbReference>
<keyword evidence="2" id="KW-1185">Reference proteome</keyword>
<dbReference type="InterPro" id="IPR013083">
    <property type="entry name" value="Znf_RING/FYVE/PHD"/>
</dbReference>
<dbReference type="AlphaFoldDB" id="A0A2W1HCF3"/>
<sequence>MSTNQTALAAPALPCCASCSNPRSSEEFIKNHVRTHVEPPEDSNECCICLAPWGTVDTRICVPDVPYQIVNLPGCTHTFGWCWIVKIIAEDGTCCPLCRTPWFDPNPDTPASQREHIETFVWCLSTDLTTARLALTHDPVLQDQVSEITRSITGAVFYKHERISQAMNTQTMEDFLEDLGIITIVAIRVLKSINGERLQEQAKRTVEEKLDEYENGAMTEEELLQHAEDEWMAWYGDVSVRVFSRFLLRLKFELIFAA</sequence>
<name>A0A2W1HCF3_9PLEO</name>
<protein>
    <submittedName>
        <fullName evidence="1">Uncharacterized protein</fullName>
    </submittedName>
</protein>
<accession>A0A2W1HCF3</accession>
<dbReference type="EMBL" id="NRDI02000024">
    <property type="protein sequence ID" value="KAI1508791.1"/>
    <property type="molecule type" value="Genomic_DNA"/>
</dbReference>
<evidence type="ECO:0000313" key="1">
    <source>
        <dbReference type="EMBL" id="KAI1508791.1"/>
    </source>
</evidence>
<dbReference type="SUPFAM" id="SSF57850">
    <property type="entry name" value="RING/U-box"/>
    <property type="match status" value="1"/>
</dbReference>